<evidence type="ECO:0000256" key="3">
    <source>
        <dbReference type="ARBA" id="ARBA00022692"/>
    </source>
</evidence>
<feature type="domain" description="Peptidase S54 rhomboid" evidence="7">
    <location>
        <begin position="297"/>
        <end position="412"/>
    </location>
</feature>
<protein>
    <recommendedName>
        <fullName evidence="7">Peptidase S54 rhomboid domain-containing protein</fullName>
    </recommendedName>
</protein>
<feature type="transmembrane region" description="Helical" evidence="6">
    <location>
        <begin position="442"/>
        <end position="459"/>
    </location>
</feature>
<evidence type="ECO:0000256" key="5">
    <source>
        <dbReference type="ARBA" id="ARBA00023136"/>
    </source>
</evidence>
<name>A0A9Q0GIB2_9ROSI</name>
<dbReference type="Pfam" id="PF01694">
    <property type="entry name" value="Rhomboid"/>
    <property type="match status" value="1"/>
</dbReference>
<dbReference type="InterPro" id="IPR022764">
    <property type="entry name" value="Peptidase_S54_rhomboid_dom"/>
</dbReference>
<comment type="caution">
    <text evidence="8">The sequence shown here is derived from an EMBL/GenBank/DDBJ whole genome shotgun (WGS) entry which is preliminary data.</text>
</comment>
<evidence type="ECO:0000256" key="6">
    <source>
        <dbReference type="SAM" id="Phobius"/>
    </source>
</evidence>
<dbReference type="OrthoDB" id="418595at2759"/>
<evidence type="ECO:0000256" key="1">
    <source>
        <dbReference type="ARBA" id="ARBA00004141"/>
    </source>
</evidence>
<organism evidence="8 9">
    <name type="scientific">Turnera subulata</name>
    <dbReference type="NCBI Taxonomy" id="218843"/>
    <lineage>
        <taxon>Eukaryota</taxon>
        <taxon>Viridiplantae</taxon>
        <taxon>Streptophyta</taxon>
        <taxon>Embryophyta</taxon>
        <taxon>Tracheophyta</taxon>
        <taxon>Spermatophyta</taxon>
        <taxon>Magnoliopsida</taxon>
        <taxon>eudicotyledons</taxon>
        <taxon>Gunneridae</taxon>
        <taxon>Pentapetalae</taxon>
        <taxon>rosids</taxon>
        <taxon>fabids</taxon>
        <taxon>Malpighiales</taxon>
        <taxon>Passifloraceae</taxon>
        <taxon>Turnera</taxon>
    </lineage>
</organism>
<comment type="similarity">
    <text evidence="2">Belongs to the peptidase S54 family.</text>
</comment>
<evidence type="ECO:0000256" key="4">
    <source>
        <dbReference type="ARBA" id="ARBA00022989"/>
    </source>
</evidence>
<keyword evidence="9" id="KW-1185">Reference proteome</keyword>
<feature type="transmembrane region" description="Helical" evidence="6">
    <location>
        <begin position="247"/>
        <end position="266"/>
    </location>
</feature>
<dbReference type="Gene3D" id="1.20.1540.10">
    <property type="entry name" value="Rhomboid-like"/>
    <property type="match status" value="1"/>
</dbReference>
<dbReference type="InterPro" id="IPR035952">
    <property type="entry name" value="Rhomboid-like_sf"/>
</dbReference>
<feature type="transmembrane region" description="Helical" evidence="6">
    <location>
        <begin position="338"/>
        <end position="355"/>
    </location>
</feature>
<dbReference type="PANTHER" id="PTHR43731:SF30">
    <property type="entry name" value="RHOMBOID-LIKE PROTEIN 9, CHLOROPLASTIC"/>
    <property type="match status" value="1"/>
</dbReference>
<reference evidence="8" key="2">
    <citation type="journal article" date="2023" name="Plants (Basel)">
        <title>Annotation of the Turnera subulata (Passifloraceae) Draft Genome Reveals the S-Locus Evolved after the Divergence of Turneroideae from Passifloroideae in a Stepwise Manner.</title>
        <authorList>
            <person name="Henning P.M."/>
            <person name="Roalson E.H."/>
            <person name="Mir W."/>
            <person name="McCubbin A.G."/>
            <person name="Shore J.S."/>
        </authorList>
    </citation>
    <scope>NUCLEOTIDE SEQUENCE</scope>
    <source>
        <strain evidence="8">F60SS</strain>
    </source>
</reference>
<keyword evidence="3 6" id="KW-0812">Transmembrane</keyword>
<sequence length="472" mass="51683">MAVVSICCKMPYKDLGIPPQNLARHHDGGVLCNCSAFAQGSRFFLSISSGLSHRCRILHAIPEVLLKRKAGRVKACKGAIHNHGALFFHNTAEKPILRMFGDKNGKNLCVVCHASDSSTNENQLNLLDSYFRKIDVDGNRPSSDSCNEMSAEQERNGELNAKGELEYLDAYLGKLSKDTNADDSMSSTFGAQITEEGLESRTSSVSKGSIKDNGEKLRGFKKLRNRTLDRDSGSFEAFQQNDEASDLYLIGLLASINIGVFLFEIASPIQSSEFQLFSLPLLYGAKINDLILVGEWWRLVTPMFLVCRGYGSFTFFLIYVLGGISGNLTSFLHTAEPSIGGTGPIFAVIGAWLIYQSQNRDGIQKDVSDSLFQKAIITTGLCFILSHFGPIDDWTHLGAVLSGIVYGYFTCPTLQLDDASSSAGQDEGVALVGRYANPCKSLIIFTIFVIFLSSLLFLVEPPLDTVMPDDLI</sequence>
<dbReference type="GO" id="GO:0004252">
    <property type="term" value="F:serine-type endopeptidase activity"/>
    <property type="evidence" value="ECO:0007669"/>
    <property type="project" value="InterPro"/>
</dbReference>
<evidence type="ECO:0000313" key="8">
    <source>
        <dbReference type="EMBL" id="KAJ4850073.1"/>
    </source>
</evidence>
<evidence type="ECO:0000259" key="7">
    <source>
        <dbReference type="Pfam" id="PF01694"/>
    </source>
</evidence>
<accession>A0A9Q0GIB2</accession>
<evidence type="ECO:0000256" key="2">
    <source>
        <dbReference type="ARBA" id="ARBA00009045"/>
    </source>
</evidence>
<keyword evidence="4 6" id="KW-1133">Transmembrane helix</keyword>
<gene>
    <name evidence="8" type="ORF">Tsubulata_019367</name>
</gene>
<dbReference type="SUPFAM" id="SSF144091">
    <property type="entry name" value="Rhomboid-like"/>
    <property type="match status" value="1"/>
</dbReference>
<keyword evidence="5 6" id="KW-0472">Membrane</keyword>
<evidence type="ECO:0000313" key="9">
    <source>
        <dbReference type="Proteomes" id="UP001141552"/>
    </source>
</evidence>
<dbReference type="PANTHER" id="PTHR43731">
    <property type="entry name" value="RHOMBOID PROTEASE"/>
    <property type="match status" value="1"/>
</dbReference>
<dbReference type="AlphaFoldDB" id="A0A9Q0GIB2"/>
<dbReference type="GO" id="GO:0016020">
    <property type="term" value="C:membrane"/>
    <property type="evidence" value="ECO:0007669"/>
    <property type="project" value="UniProtKB-SubCell"/>
</dbReference>
<dbReference type="EMBL" id="JAKUCV010000426">
    <property type="protein sequence ID" value="KAJ4850073.1"/>
    <property type="molecule type" value="Genomic_DNA"/>
</dbReference>
<dbReference type="Proteomes" id="UP001141552">
    <property type="component" value="Unassembled WGS sequence"/>
</dbReference>
<dbReference type="InterPro" id="IPR050925">
    <property type="entry name" value="Rhomboid_protease_S54"/>
</dbReference>
<reference evidence="8" key="1">
    <citation type="submission" date="2022-02" db="EMBL/GenBank/DDBJ databases">
        <authorList>
            <person name="Henning P.M."/>
            <person name="McCubbin A.G."/>
            <person name="Shore J.S."/>
        </authorList>
    </citation>
    <scope>NUCLEOTIDE SEQUENCE</scope>
    <source>
        <strain evidence="8">F60SS</strain>
        <tissue evidence="8">Leaves</tissue>
    </source>
</reference>
<proteinExistence type="inferred from homology"/>
<comment type="subcellular location">
    <subcellularLocation>
        <location evidence="1">Membrane</location>
        <topology evidence="1">Multi-pass membrane protein</topology>
    </subcellularLocation>
</comment>